<feature type="domain" description="IraD/Gp25-like" evidence="1">
    <location>
        <begin position="24"/>
        <end position="120"/>
    </location>
</feature>
<proteinExistence type="predicted"/>
<sequence length="142" mass="16603">MPDNIKLPIRFHHFFDSKKLPVCSLLDSVYRNLHLIITTVPGEHKTDEHYGASFWDSDYDIHLNNDVRKELIISSLKNQISRYEKRITDVVLDVSVRLSTAMVNNMEVQKKKIEIIIKGKTKRNMEAFTFQTGFFISPYTLD</sequence>
<name>A0ABZ0WBL4_9BACT</name>
<dbReference type="Proteomes" id="UP001325680">
    <property type="component" value="Chromosome"/>
</dbReference>
<dbReference type="SUPFAM" id="SSF160719">
    <property type="entry name" value="gpW/gp25-like"/>
    <property type="match status" value="1"/>
</dbReference>
<dbReference type="RefSeq" id="WP_114789430.1">
    <property type="nucleotide sequence ID" value="NZ_CP139960.1"/>
</dbReference>
<dbReference type="InterPro" id="IPR007048">
    <property type="entry name" value="IraD/Gp25-like"/>
</dbReference>
<gene>
    <name evidence="2" type="ORF">U0035_07765</name>
</gene>
<keyword evidence="3" id="KW-1185">Reference proteome</keyword>
<dbReference type="Pfam" id="PF04965">
    <property type="entry name" value="GPW_gp25"/>
    <property type="match status" value="1"/>
</dbReference>
<accession>A0ABZ0WBL4</accession>
<dbReference type="EMBL" id="CP139960">
    <property type="protein sequence ID" value="WQD40039.1"/>
    <property type="molecule type" value="Genomic_DNA"/>
</dbReference>
<organism evidence="2 3">
    <name type="scientific">Niabella yanshanensis</name>
    <dbReference type="NCBI Taxonomy" id="577386"/>
    <lineage>
        <taxon>Bacteria</taxon>
        <taxon>Pseudomonadati</taxon>
        <taxon>Bacteroidota</taxon>
        <taxon>Chitinophagia</taxon>
        <taxon>Chitinophagales</taxon>
        <taxon>Chitinophagaceae</taxon>
        <taxon>Niabella</taxon>
    </lineage>
</organism>
<dbReference type="Gene3D" id="3.10.450.40">
    <property type="match status" value="1"/>
</dbReference>
<evidence type="ECO:0000259" key="1">
    <source>
        <dbReference type="Pfam" id="PF04965"/>
    </source>
</evidence>
<protein>
    <submittedName>
        <fullName evidence="2">GPW/gp25 family protein</fullName>
    </submittedName>
</protein>
<reference evidence="2 3" key="1">
    <citation type="submission" date="2023-12" db="EMBL/GenBank/DDBJ databases">
        <title>Genome sequencing and assembly of bacterial species from a model synthetic community.</title>
        <authorList>
            <person name="Hogle S.L."/>
        </authorList>
    </citation>
    <scope>NUCLEOTIDE SEQUENCE [LARGE SCALE GENOMIC DNA]</scope>
    <source>
        <strain evidence="2 3">HAMBI_3031</strain>
    </source>
</reference>
<evidence type="ECO:0000313" key="2">
    <source>
        <dbReference type="EMBL" id="WQD40039.1"/>
    </source>
</evidence>
<evidence type="ECO:0000313" key="3">
    <source>
        <dbReference type="Proteomes" id="UP001325680"/>
    </source>
</evidence>